<evidence type="ECO:0000256" key="1">
    <source>
        <dbReference type="SAM" id="Phobius"/>
    </source>
</evidence>
<feature type="transmembrane region" description="Helical" evidence="1">
    <location>
        <begin position="270"/>
        <end position="287"/>
    </location>
</feature>
<dbReference type="EMBL" id="JAAVJS010000007">
    <property type="protein sequence ID" value="NJX15161.1"/>
    <property type="molecule type" value="Genomic_DNA"/>
</dbReference>
<keyword evidence="1" id="KW-0472">Membrane</keyword>
<feature type="transmembrane region" description="Helical" evidence="1">
    <location>
        <begin position="109"/>
        <end position="125"/>
    </location>
</feature>
<name>A0ABX1D9Y7_9FLAO</name>
<feature type="transmembrane region" description="Helical" evidence="1">
    <location>
        <begin position="73"/>
        <end position="97"/>
    </location>
</feature>
<proteinExistence type="predicted"/>
<dbReference type="Proteomes" id="UP000760545">
    <property type="component" value="Unassembled WGS sequence"/>
</dbReference>
<feature type="transmembrane region" description="Helical" evidence="1">
    <location>
        <begin position="322"/>
        <end position="341"/>
    </location>
</feature>
<feature type="transmembrane region" description="Helical" evidence="1">
    <location>
        <begin position="19"/>
        <end position="38"/>
    </location>
</feature>
<dbReference type="RefSeq" id="WP_167917407.1">
    <property type="nucleotide sequence ID" value="NZ_JAAVJS010000007.1"/>
</dbReference>
<feature type="transmembrane region" description="Helical" evidence="1">
    <location>
        <begin position="155"/>
        <end position="177"/>
    </location>
</feature>
<protein>
    <submittedName>
        <fullName evidence="2">EpsG family protein</fullName>
    </submittedName>
</protein>
<keyword evidence="1" id="KW-0812">Transmembrane</keyword>
<keyword evidence="3" id="KW-1185">Reference proteome</keyword>
<comment type="caution">
    <text evidence="2">The sequence shown here is derived from an EMBL/GenBank/DDBJ whole genome shotgun (WGS) entry which is preliminary data.</text>
</comment>
<accession>A0ABX1D9Y7</accession>
<feature type="transmembrane region" description="Helical" evidence="1">
    <location>
        <begin position="189"/>
        <end position="206"/>
    </location>
</feature>
<reference evidence="2 3" key="1">
    <citation type="submission" date="2020-03" db="EMBL/GenBank/DDBJ databases">
        <title>Tamlana sp. nov, isolated from XXX.</title>
        <authorList>
            <person name="Cao W.R."/>
        </authorList>
    </citation>
    <scope>NUCLEOTIDE SEQUENCE [LARGE SCALE GENOMIC DNA]</scope>
    <source>
        <strain evidence="2 3">HST1-43</strain>
    </source>
</reference>
<organism evidence="2 3">
    <name type="scientific">Tamlana crocina</name>
    <dbReference type="NCBI Taxonomy" id="393006"/>
    <lineage>
        <taxon>Bacteria</taxon>
        <taxon>Pseudomonadati</taxon>
        <taxon>Bacteroidota</taxon>
        <taxon>Flavobacteriia</taxon>
        <taxon>Flavobacteriales</taxon>
        <taxon>Flavobacteriaceae</taxon>
        <taxon>Tamlana</taxon>
    </lineage>
</organism>
<sequence length="342" mass="39898">MITFIHTLALSPNDTKISIFNRIGSPLLLIVLLLYIGFRPINGIFIDMTTYAHIFHRYLSGAYEITSDHGFSYFLLFCTKVMTLEGFFFLCACIYIIPLYVASKNWFPNHYFFAFLLFIVSYSFWTYGVNGIRNGMATSLYVLAISYHMKNFKKMVIFFVLAYSFHTSMLLPIMAFVCTKYVPDTKKYYFFYILAIALSVTMGGVWENLFAQLGFADERFSAYLTTDASSSKFSSTGFRYDFLLYSAAPIILSGFYKYKSGYQSLIYDRLLHTYIVANAFWVMIIRANFSNRFAYLSWFLMAIIVIYPLLDKNIWKNQFKKIGIITLLYYAFTYLMFFKTAI</sequence>
<feature type="transmembrane region" description="Helical" evidence="1">
    <location>
        <begin position="293"/>
        <end position="310"/>
    </location>
</feature>
<gene>
    <name evidence="2" type="ORF">HC176_06630</name>
</gene>
<feature type="transmembrane region" description="Helical" evidence="1">
    <location>
        <begin position="242"/>
        <end position="258"/>
    </location>
</feature>
<dbReference type="InterPro" id="IPR049458">
    <property type="entry name" value="EpsG-like"/>
</dbReference>
<evidence type="ECO:0000313" key="2">
    <source>
        <dbReference type="EMBL" id="NJX15161.1"/>
    </source>
</evidence>
<dbReference type="Pfam" id="PF14897">
    <property type="entry name" value="EpsG"/>
    <property type="match status" value="1"/>
</dbReference>
<evidence type="ECO:0000313" key="3">
    <source>
        <dbReference type="Proteomes" id="UP000760545"/>
    </source>
</evidence>
<keyword evidence="1" id="KW-1133">Transmembrane helix</keyword>